<dbReference type="Pfam" id="PF01266">
    <property type="entry name" value="DAO"/>
    <property type="match status" value="1"/>
</dbReference>
<keyword evidence="4" id="KW-0411">Iron-sulfur</keyword>
<keyword evidence="5" id="KW-1015">Disulfide bond</keyword>
<dbReference type="GO" id="GO:0046872">
    <property type="term" value="F:metal ion binding"/>
    <property type="evidence" value="ECO:0007669"/>
    <property type="project" value="UniProtKB-KW"/>
</dbReference>
<proteinExistence type="predicted"/>
<dbReference type="InterPro" id="IPR036922">
    <property type="entry name" value="Rieske_2Fe-2S_sf"/>
</dbReference>
<dbReference type="PANTHER" id="PTHR13847:SF274">
    <property type="entry name" value="RIESKE 2FE-2S IRON-SULFUR PROTEIN YHFW-RELATED"/>
    <property type="match status" value="1"/>
</dbReference>
<dbReference type="Gene3D" id="2.102.10.10">
    <property type="entry name" value="Rieske [2Fe-2S] iron-sulphur domain"/>
    <property type="match status" value="1"/>
</dbReference>
<dbReference type="EMBL" id="NPIA01000001">
    <property type="protein sequence ID" value="OZM58025.1"/>
    <property type="molecule type" value="Genomic_DNA"/>
</dbReference>
<dbReference type="InterPro" id="IPR038010">
    <property type="entry name" value="YhfW_C"/>
</dbReference>
<dbReference type="InterPro" id="IPR036188">
    <property type="entry name" value="FAD/NAD-bd_sf"/>
</dbReference>
<reference evidence="8" key="1">
    <citation type="submission" date="2017-08" db="EMBL/GenBank/DDBJ databases">
        <authorList>
            <person name="Huang Z."/>
        </authorList>
    </citation>
    <scope>NUCLEOTIDE SEQUENCE [LARGE SCALE GENOMIC DNA]</scope>
    <source>
        <strain evidence="8">SA5d-4</strain>
    </source>
</reference>
<dbReference type="Gene3D" id="3.50.50.60">
    <property type="entry name" value="FAD/NAD(P)-binding domain"/>
    <property type="match status" value="1"/>
</dbReference>
<evidence type="ECO:0000256" key="5">
    <source>
        <dbReference type="ARBA" id="ARBA00023157"/>
    </source>
</evidence>
<dbReference type="PRINTS" id="PR00162">
    <property type="entry name" value="RIESKE"/>
</dbReference>
<dbReference type="GO" id="GO:0005737">
    <property type="term" value="C:cytoplasm"/>
    <property type="evidence" value="ECO:0007669"/>
    <property type="project" value="TreeGrafter"/>
</dbReference>
<dbReference type="Gene3D" id="3.30.9.10">
    <property type="entry name" value="D-Amino Acid Oxidase, subunit A, domain 2"/>
    <property type="match status" value="1"/>
</dbReference>
<keyword evidence="8" id="KW-1185">Reference proteome</keyword>
<dbReference type="AlphaFoldDB" id="A0A263BWD9"/>
<dbReference type="SUPFAM" id="SSF51905">
    <property type="entry name" value="FAD/NAD(P)-binding domain"/>
    <property type="match status" value="1"/>
</dbReference>
<dbReference type="PANTHER" id="PTHR13847">
    <property type="entry name" value="SARCOSINE DEHYDROGENASE-RELATED"/>
    <property type="match status" value="1"/>
</dbReference>
<evidence type="ECO:0000256" key="1">
    <source>
        <dbReference type="ARBA" id="ARBA00022714"/>
    </source>
</evidence>
<feature type="domain" description="Rieske" evidence="6">
    <location>
        <begin position="430"/>
        <end position="522"/>
    </location>
</feature>
<evidence type="ECO:0000256" key="2">
    <source>
        <dbReference type="ARBA" id="ARBA00022723"/>
    </source>
</evidence>
<dbReference type="InterPro" id="IPR005805">
    <property type="entry name" value="Rieske_Fe-S_prot_C"/>
</dbReference>
<dbReference type="GO" id="GO:0016020">
    <property type="term" value="C:membrane"/>
    <property type="evidence" value="ECO:0007669"/>
    <property type="project" value="InterPro"/>
</dbReference>
<accession>A0A263BWD9</accession>
<evidence type="ECO:0000313" key="7">
    <source>
        <dbReference type="EMBL" id="OZM58025.1"/>
    </source>
</evidence>
<dbReference type="GO" id="GO:0016705">
    <property type="term" value="F:oxidoreductase activity, acting on paired donors, with incorporation or reduction of molecular oxygen"/>
    <property type="evidence" value="ECO:0007669"/>
    <property type="project" value="UniProtKB-ARBA"/>
</dbReference>
<evidence type="ECO:0000256" key="3">
    <source>
        <dbReference type="ARBA" id="ARBA00023004"/>
    </source>
</evidence>
<comment type="caution">
    <text evidence="7">The sequence shown here is derived from an EMBL/GenBank/DDBJ whole genome shotgun (WGS) entry which is preliminary data.</text>
</comment>
<dbReference type="RefSeq" id="WP_094920255.1">
    <property type="nucleotide sequence ID" value="NZ_NPIA01000001.1"/>
</dbReference>
<keyword evidence="1" id="KW-0001">2Fe-2S</keyword>
<keyword evidence="3" id="KW-0408">Iron</keyword>
<evidence type="ECO:0000313" key="8">
    <source>
        <dbReference type="Proteomes" id="UP000217083"/>
    </source>
</evidence>
<evidence type="ECO:0000256" key="4">
    <source>
        <dbReference type="ARBA" id="ARBA00023014"/>
    </source>
</evidence>
<dbReference type="CDD" id="cd03477">
    <property type="entry name" value="Rieske_YhfW_C"/>
    <property type="match status" value="1"/>
</dbReference>
<keyword evidence="2" id="KW-0479">Metal-binding</keyword>
<dbReference type="SUPFAM" id="SSF50022">
    <property type="entry name" value="ISP domain"/>
    <property type="match status" value="1"/>
</dbReference>
<sequence length="526" mass="59265">MKEENAQAEQLPKSPISYWIEGTDIPTFNQLQENIHADVVIVGGGITGITTAYLLMKEGKKVALIEADQLLNGTTGHTTAKITAQHDLIYDEYITHFGVNKARLYYEANMEALQFIKDTVQEQNIDCEFETEDAFLYATTEEYASKLEKEYEAYQKLHIDGQLVDQIPFNIKITKGLSMKGQAQFHPLKYLAHLIQLMKEEGCLLFEKTVAVNIEENGEDVSVLTRDGYSITAKHIVSSSHFPFYEGTGLYSTRMYAERSYILAVKTKDEYPGGMYLSVDQPTRSLRSVTINGEKMVLVGGDSHKSGQGKDTLEHYNALKTFAQQTLASEEVVYRWSAQDLITIDKLPYVGAITPSKPNILIATGYRKWGMTNGTAAARLLTDLIMEKDNPYQDVYSPSRFYADPSLKHFFKENVDVVKHLIKGKLEVPVKEVHELENDEGAAVLIDGHRKGAYKDKEGNVHIVDTTCTHLGCEVNWNHGERSWDCPCHGSRFSYNGEVMEGPAEKPLQKYDYKILDNLTSEDSGY</sequence>
<dbReference type="PROSITE" id="PS51296">
    <property type="entry name" value="RIESKE"/>
    <property type="match status" value="1"/>
</dbReference>
<gene>
    <name evidence="7" type="ORF">CIB95_00125</name>
</gene>
<dbReference type="InterPro" id="IPR006076">
    <property type="entry name" value="FAD-dep_OxRdtase"/>
</dbReference>
<organism evidence="7 8">
    <name type="scientific">Lottiidibacillus patelloidae</name>
    <dbReference type="NCBI Taxonomy" id="2670334"/>
    <lineage>
        <taxon>Bacteria</taxon>
        <taxon>Bacillati</taxon>
        <taxon>Bacillota</taxon>
        <taxon>Bacilli</taxon>
        <taxon>Bacillales</taxon>
        <taxon>Bacillaceae</taxon>
        <taxon>Lottiidibacillus</taxon>
    </lineage>
</organism>
<dbReference type="InterPro" id="IPR017941">
    <property type="entry name" value="Rieske_2Fe-2S"/>
</dbReference>
<dbReference type="FunFam" id="2.102.10.10:FF:000014">
    <property type="entry name" value="Oxidoreductase, FAD dependent"/>
    <property type="match status" value="1"/>
</dbReference>
<name>A0A263BWD9_9BACI</name>
<dbReference type="Pfam" id="PF00355">
    <property type="entry name" value="Rieske"/>
    <property type="match status" value="1"/>
</dbReference>
<dbReference type="GO" id="GO:0051537">
    <property type="term" value="F:2 iron, 2 sulfur cluster binding"/>
    <property type="evidence" value="ECO:0007669"/>
    <property type="project" value="UniProtKB-KW"/>
</dbReference>
<dbReference type="Proteomes" id="UP000217083">
    <property type="component" value="Unassembled WGS sequence"/>
</dbReference>
<protein>
    <submittedName>
        <fullName evidence="7">FAD-dependent oxidoreductase</fullName>
    </submittedName>
</protein>
<reference evidence="7 8" key="2">
    <citation type="submission" date="2017-09" db="EMBL/GenBank/DDBJ databases">
        <title>Bacillus patelloidae sp. nov., isolated from the intestinal tract of a marine limpet.</title>
        <authorList>
            <person name="Liu R."/>
            <person name="Dong C."/>
            <person name="Shao Z."/>
        </authorList>
    </citation>
    <scope>NUCLEOTIDE SEQUENCE [LARGE SCALE GENOMIC DNA]</scope>
    <source>
        <strain evidence="7 8">SA5d-4</strain>
    </source>
</reference>
<evidence type="ECO:0000259" key="6">
    <source>
        <dbReference type="PROSITE" id="PS51296"/>
    </source>
</evidence>
<dbReference type="GO" id="GO:0004497">
    <property type="term" value="F:monooxygenase activity"/>
    <property type="evidence" value="ECO:0007669"/>
    <property type="project" value="UniProtKB-ARBA"/>
</dbReference>